<organism evidence="2 3">
    <name type="scientific">Tanacetum coccineum</name>
    <dbReference type="NCBI Taxonomy" id="301880"/>
    <lineage>
        <taxon>Eukaryota</taxon>
        <taxon>Viridiplantae</taxon>
        <taxon>Streptophyta</taxon>
        <taxon>Embryophyta</taxon>
        <taxon>Tracheophyta</taxon>
        <taxon>Spermatophyta</taxon>
        <taxon>Magnoliopsida</taxon>
        <taxon>eudicotyledons</taxon>
        <taxon>Gunneridae</taxon>
        <taxon>Pentapetalae</taxon>
        <taxon>asterids</taxon>
        <taxon>campanulids</taxon>
        <taxon>Asterales</taxon>
        <taxon>Asteraceae</taxon>
        <taxon>Asteroideae</taxon>
        <taxon>Anthemideae</taxon>
        <taxon>Anthemidinae</taxon>
        <taxon>Tanacetum</taxon>
    </lineage>
</organism>
<evidence type="ECO:0000256" key="1">
    <source>
        <dbReference type="SAM" id="MobiDB-lite"/>
    </source>
</evidence>
<accession>A0ABQ5H9K1</accession>
<dbReference type="Proteomes" id="UP001151760">
    <property type="component" value="Unassembled WGS sequence"/>
</dbReference>
<gene>
    <name evidence="2" type="ORF">Tco_1066263</name>
</gene>
<reference evidence="2" key="1">
    <citation type="journal article" date="2022" name="Int. J. Mol. Sci.">
        <title>Draft Genome of Tanacetum Coccineum: Genomic Comparison of Closely Related Tanacetum-Family Plants.</title>
        <authorList>
            <person name="Yamashiro T."/>
            <person name="Shiraishi A."/>
            <person name="Nakayama K."/>
            <person name="Satake H."/>
        </authorList>
    </citation>
    <scope>NUCLEOTIDE SEQUENCE</scope>
</reference>
<protein>
    <submittedName>
        <fullName evidence="2">Uncharacterized protein</fullName>
    </submittedName>
</protein>
<dbReference type="EMBL" id="BQNB010019369">
    <property type="protein sequence ID" value="GJT84546.1"/>
    <property type="molecule type" value="Genomic_DNA"/>
</dbReference>
<sequence length="160" mass="19014">MVKKVNDMTIAEYIEYEERMKRQYSRNSRSYFPTYSGYCTSNNNTTIEFPRNSYFNHIQPNTEFNYDYEDMKLDEEAGYTTDGESVMSEHEAIDPTHTVNTQSFEDELSSEDDLDEWLNAEMEKHMSKQNQKNEEYALIAIIKSIREECRAVHKNNQIRV</sequence>
<evidence type="ECO:0000313" key="3">
    <source>
        <dbReference type="Proteomes" id="UP001151760"/>
    </source>
</evidence>
<proteinExistence type="predicted"/>
<feature type="region of interest" description="Disordered" evidence="1">
    <location>
        <begin position="92"/>
        <end position="111"/>
    </location>
</feature>
<keyword evidence="3" id="KW-1185">Reference proteome</keyword>
<name>A0ABQ5H9K1_9ASTR</name>
<comment type="caution">
    <text evidence="2">The sequence shown here is derived from an EMBL/GenBank/DDBJ whole genome shotgun (WGS) entry which is preliminary data.</text>
</comment>
<evidence type="ECO:0000313" key="2">
    <source>
        <dbReference type="EMBL" id="GJT84546.1"/>
    </source>
</evidence>
<reference evidence="2" key="2">
    <citation type="submission" date="2022-01" db="EMBL/GenBank/DDBJ databases">
        <authorList>
            <person name="Yamashiro T."/>
            <person name="Shiraishi A."/>
            <person name="Satake H."/>
            <person name="Nakayama K."/>
        </authorList>
    </citation>
    <scope>NUCLEOTIDE SEQUENCE</scope>
</reference>